<feature type="signal peptide" evidence="1">
    <location>
        <begin position="1"/>
        <end position="22"/>
    </location>
</feature>
<protein>
    <recommendedName>
        <fullName evidence="4">Secreted protein</fullName>
    </recommendedName>
</protein>
<gene>
    <name evidence="2" type="ORF">SOCE26_057740</name>
</gene>
<name>A0A2L0EYF1_SORCE</name>
<dbReference type="PROSITE" id="PS51257">
    <property type="entry name" value="PROKAR_LIPOPROTEIN"/>
    <property type="match status" value="1"/>
</dbReference>
<reference evidence="2 3" key="1">
    <citation type="submission" date="2015-09" db="EMBL/GenBank/DDBJ databases">
        <title>Sorangium comparison.</title>
        <authorList>
            <person name="Zaburannyi N."/>
            <person name="Bunk B."/>
            <person name="Overmann J."/>
            <person name="Mueller R."/>
        </authorList>
    </citation>
    <scope>NUCLEOTIDE SEQUENCE [LARGE SCALE GENOMIC DNA]</scope>
    <source>
        <strain evidence="2 3">So ce26</strain>
    </source>
</reference>
<evidence type="ECO:0000313" key="3">
    <source>
        <dbReference type="Proteomes" id="UP000238348"/>
    </source>
</evidence>
<keyword evidence="1" id="KW-0732">Signal</keyword>
<organism evidence="2 3">
    <name type="scientific">Sorangium cellulosum</name>
    <name type="common">Polyangium cellulosum</name>
    <dbReference type="NCBI Taxonomy" id="56"/>
    <lineage>
        <taxon>Bacteria</taxon>
        <taxon>Pseudomonadati</taxon>
        <taxon>Myxococcota</taxon>
        <taxon>Polyangia</taxon>
        <taxon>Polyangiales</taxon>
        <taxon>Polyangiaceae</taxon>
        <taxon>Sorangium</taxon>
    </lineage>
</organism>
<evidence type="ECO:0000256" key="1">
    <source>
        <dbReference type="SAM" id="SignalP"/>
    </source>
</evidence>
<dbReference type="EMBL" id="CP012673">
    <property type="protein sequence ID" value="AUX44310.1"/>
    <property type="molecule type" value="Genomic_DNA"/>
</dbReference>
<dbReference type="AlphaFoldDB" id="A0A2L0EYF1"/>
<dbReference type="RefSeq" id="WP_234022546.1">
    <property type="nucleotide sequence ID" value="NZ_CP012673.1"/>
</dbReference>
<evidence type="ECO:0000313" key="2">
    <source>
        <dbReference type="EMBL" id="AUX44310.1"/>
    </source>
</evidence>
<accession>A0A2L0EYF1</accession>
<proteinExistence type="predicted"/>
<dbReference type="Proteomes" id="UP000238348">
    <property type="component" value="Chromosome"/>
</dbReference>
<sequence length="587" mass="60496">MIYRIPGLVVLCGGLSMAGAGAGCIGAGDDAPSLEGPALAVQAAGAGSDGSGSASGGLAGAGEASAGSGIDVMGVMDAVQAVWANGLSADALTHNALITNPRANPVMVDFALSTANYDDVRGQPELRRQLRHAPTREVMKYLVSCALERGQSVSYIDTSTGEKYTFPGEIGICPHWAEGGVGSKCQELVSACLISRVNAEGRHVTLSIRGQAFPEHRPGLLSPASSVRVVTATEEGDLIPSFARCARDASGASRDCGWTAGHVGSCTPGSYVFLGAGSEPLGDCEDDPSSAAGLPDGDTVIRVCDGIRGCDTSSTGYLEQNEVRCSGRGEPALHFSCPSSGHFSVMSGPSSVRPGAAAPLKGVAAVLQRHRGFSVASRLRVDPDPPPGAVSIIEASFEPAVYPAPEASVFRWREGAFYGKLWGKFALNPLITVGLNEVKEDGSFRSAPRTAGGVVFTHAFACTGEYWTEQAAYVGHRLCAGAGAEKDCVAHSLGACREARSFTDCPSLYQCSVADGGLVEGDGDIQECKGSGGGTWHHPLTVFLNHPSDVIRDSPFAAVVHGAMVVEAPLCPGSEVAPSSAERFGIR</sequence>
<evidence type="ECO:0008006" key="4">
    <source>
        <dbReference type="Google" id="ProtNLM"/>
    </source>
</evidence>
<feature type="chain" id="PRO_5014804647" description="Secreted protein" evidence="1">
    <location>
        <begin position="23"/>
        <end position="587"/>
    </location>
</feature>